<keyword evidence="1" id="KW-0413">Isomerase</keyword>
<evidence type="ECO:0000313" key="2">
    <source>
        <dbReference type="Proteomes" id="UP000060132"/>
    </source>
</evidence>
<organism evidence="1 2">
    <name type="scientific">Haemophilus ducreyi</name>
    <dbReference type="NCBI Taxonomy" id="730"/>
    <lineage>
        <taxon>Bacteria</taxon>
        <taxon>Pseudomonadati</taxon>
        <taxon>Pseudomonadota</taxon>
        <taxon>Gammaproteobacteria</taxon>
        <taxon>Pasteurellales</taxon>
        <taxon>Pasteurellaceae</taxon>
        <taxon>Haemophilus</taxon>
    </lineage>
</organism>
<reference evidence="1 2" key="1">
    <citation type="journal article" date="2015" name="PLoS Negl. Trop. Dis.">
        <title>Haemophilus ducreyi Cutaneous Ulcer Strains Are Nearly Identical to Class I Genital Ulcer Strains.</title>
        <authorList>
            <person name="Gangaiah D."/>
            <person name="Webb K.M."/>
            <person name="Humphreys T.L."/>
            <person name="Fortney K.R."/>
            <person name="Toh E."/>
            <person name="Tai A."/>
            <person name="Katz S.S."/>
            <person name="Pillay A."/>
            <person name="Chen C.Y."/>
            <person name="Roberts S.A."/>
            <person name="Munson R.S.Jr."/>
            <person name="Spinola S.M."/>
        </authorList>
    </citation>
    <scope>NUCLEOTIDE SEQUENCE [LARGE SCALE GENOMIC DNA]</scope>
    <source>
        <strain evidence="2">CLU2</strain>
    </source>
</reference>
<name>A0AAC9ENI5_HAEDC</name>
<evidence type="ECO:0000313" key="1">
    <source>
        <dbReference type="EMBL" id="AKO32950.1"/>
    </source>
</evidence>
<dbReference type="GO" id="GO:0016853">
    <property type="term" value="F:isomerase activity"/>
    <property type="evidence" value="ECO:0007669"/>
    <property type="project" value="UniProtKB-KW"/>
</dbReference>
<dbReference type="Pfam" id="PF17347">
    <property type="entry name" value="DUF5377"/>
    <property type="match status" value="1"/>
</dbReference>
<dbReference type="InterPro" id="IPR035318">
    <property type="entry name" value="DUF5377"/>
</dbReference>
<dbReference type="RefSeq" id="WP_010945688.1">
    <property type="nucleotide sequence ID" value="NZ_CP011218.1"/>
</dbReference>
<accession>A0AAC9ENI5</accession>
<proteinExistence type="predicted"/>
<dbReference type="Proteomes" id="UP000060132">
    <property type="component" value="Chromosome"/>
</dbReference>
<dbReference type="EMBL" id="CP011219">
    <property type="protein sequence ID" value="AKO32950.1"/>
    <property type="molecule type" value="Genomic_DNA"/>
</dbReference>
<dbReference type="OMA" id="EGAHSHF"/>
<dbReference type="AlphaFoldDB" id="A0AAC9ENI5"/>
<gene>
    <name evidence="1" type="ORF">RZ57_07585</name>
</gene>
<sequence length="101" mass="11471">MALKTEVLFSHQWNVRVSDPGEEGSVNHFFESVFITLVAQVDGSKITYEFTRKVEHTIKVQQYFTDLNKLFEFLGDYLSPVALGYVGIRIGQLNLATDAIQ</sequence>
<protein>
    <submittedName>
        <fullName evidence="1">Dithiol-disulfide isomerase</fullName>
    </submittedName>
</protein>